<evidence type="ECO:0000256" key="13">
    <source>
        <dbReference type="ARBA" id="ARBA00070755"/>
    </source>
</evidence>
<dbReference type="Gene3D" id="1.10.1370.40">
    <property type="match status" value="3"/>
</dbReference>
<dbReference type="InterPro" id="IPR001567">
    <property type="entry name" value="Pept_M3A_M3B_dom"/>
</dbReference>
<protein>
    <recommendedName>
        <fullName evidence="13">Dipeptidyl carboxypeptidase</fullName>
        <ecNumber evidence="12">3.4.15.5</ecNumber>
    </recommendedName>
    <alternativeName>
        <fullName evidence="14">Peptidyl-dipeptidase Dcp</fullName>
    </alternativeName>
</protein>
<accession>A0A4Q7JFU5</accession>
<dbReference type="Pfam" id="PF01432">
    <property type="entry name" value="Peptidase_M3"/>
    <property type="match status" value="1"/>
</dbReference>
<evidence type="ECO:0000259" key="16">
    <source>
        <dbReference type="Pfam" id="PF01432"/>
    </source>
</evidence>
<evidence type="ECO:0000256" key="14">
    <source>
        <dbReference type="ARBA" id="ARBA00075608"/>
    </source>
</evidence>
<evidence type="ECO:0000313" key="17">
    <source>
        <dbReference type="EMBL" id="RZQ66142.1"/>
    </source>
</evidence>
<keyword evidence="6 15" id="KW-0479">Metal-binding</keyword>
<comment type="cofactor">
    <cofactor evidence="15">
        <name>Zn(2+)</name>
        <dbReference type="ChEBI" id="CHEBI:29105"/>
    </cofactor>
    <text evidence="15">Binds 1 zinc ion.</text>
</comment>
<dbReference type="InterPro" id="IPR034005">
    <property type="entry name" value="M3A_DCP"/>
</dbReference>
<evidence type="ECO:0000256" key="7">
    <source>
        <dbReference type="ARBA" id="ARBA00022801"/>
    </source>
</evidence>
<evidence type="ECO:0000256" key="9">
    <source>
        <dbReference type="ARBA" id="ARBA00023049"/>
    </source>
</evidence>
<evidence type="ECO:0000256" key="15">
    <source>
        <dbReference type="RuleBase" id="RU003435"/>
    </source>
</evidence>
<comment type="subcellular location">
    <subcellularLocation>
        <location evidence="1">Cytoplasm</location>
    </subcellularLocation>
</comment>
<dbReference type="RefSeq" id="WP_130473711.1">
    <property type="nucleotide sequence ID" value="NZ_SFCC01000001.1"/>
</dbReference>
<dbReference type="PANTHER" id="PTHR43660">
    <property type="entry name" value="DIPEPTIDYL CARBOXYPEPTIDASE"/>
    <property type="match status" value="1"/>
</dbReference>
<dbReference type="SUPFAM" id="SSF55486">
    <property type="entry name" value="Metalloproteases ('zincins'), catalytic domain"/>
    <property type="match status" value="1"/>
</dbReference>
<evidence type="ECO:0000256" key="12">
    <source>
        <dbReference type="ARBA" id="ARBA00066668"/>
    </source>
</evidence>
<dbReference type="InterPro" id="IPR045090">
    <property type="entry name" value="Pept_M3A_M3B"/>
</dbReference>
<proteinExistence type="inferred from homology"/>
<dbReference type="AlphaFoldDB" id="A0A4Q7JFU5"/>
<dbReference type="GO" id="GO:0005829">
    <property type="term" value="C:cytosol"/>
    <property type="evidence" value="ECO:0007669"/>
    <property type="project" value="UniProtKB-ARBA"/>
</dbReference>
<dbReference type="GO" id="GO:0006508">
    <property type="term" value="P:proteolysis"/>
    <property type="evidence" value="ECO:0007669"/>
    <property type="project" value="UniProtKB-KW"/>
</dbReference>
<dbReference type="GO" id="GO:0008241">
    <property type="term" value="F:peptidyl-dipeptidase activity"/>
    <property type="evidence" value="ECO:0007669"/>
    <property type="project" value="UniProtKB-EC"/>
</dbReference>
<evidence type="ECO:0000256" key="1">
    <source>
        <dbReference type="ARBA" id="ARBA00004496"/>
    </source>
</evidence>
<dbReference type="OrthoDB" id="9773538at2"/>
<organism evidence="17 18">
    <name type="scientific">Amycolatopsis suaedae</name>
    <dbReference type="NCBI Taxonomy" id="2510978"/>
    <lineage>
        <taxon>Bacteria</taxon>
        <taxon>Bacillati</taxon>
        <taxon>Actinomycetota</taxon>
        <taxon>Actinomycetes</taxon>
        <taxon>Pseudonocardiales</taxon>
        <taxon>Pseudonocardiaceae</taxon>
        <taxon>Amycolatopsis</taxon>
    </lineage>
</organism>
<comment type="caution">
    <text evidence="17">The sequence shown here is derived from an EMBL/GenBank/DDBJ whole genome shotgun (WGS) entry which is preliminary data.</text>
</comment>
<reference evidence="17 18" key="1">
    <citation type="submission" date="2019-02" db="EMBL/GenBank/DDBJ databases">
        <title>Draft genome sequence of Amycolatopsis sp. 8-3EHSu isolated from roots of Suaeda maritima.</title>
        <authorList>
            <person name="Duangmal K."/>
            <person name="Chantavorakit T."/>
        </authorList>
    </citation>
    <scope>NUCLEOTIDE SEQUENCE [LARGE SCALE GENOMIC DNA]</scope>
    <source>
        <strain evidence="17 18">8-3EHSu</strain>
    </source>
</reference>
<comment type="similarity">
    <text evidence="2 15">Belongs to the peptidase M3 family.</text>
</comment>
<feature type="domain" description="Peptidase M3A/M3B catalytic" evidence="16">
    <location>
        <begin position="227"/>
        <end position="675"/>
    </location>
</feature>
<evidence type="ECO:0000256" key="11">
    <source>
        <dbReference type="ARBA" id="ARBA00054529"/>
    </source>
</evidence>
<dbReference type="CDD" id="cd06456">
    <property type="entry name" value="M3A_DCP"/>
    <property type="match status" value="1"/>
</dbReference>
<dbReference type="EMBL" id="SFCC01000001">
    <property type="protein sequence ID" value="RZQ66142.1"/>
    <property type="molecule type" value="Genomic_DNA"/>
</dbReference>
<evidence type="ECO:0000256" key="8">
    <source>
        <dbReference type="ARBA" id="ARBA00022833"/>
    </source>
</evidence>
<dbReference type="GO" id="GO:0004222">
    <property type="term" value="F:metalloendopeptidase activity"/>
    <property type="evidence" value="ECO:0007669"/>
    <property type="project" value="InterPro"/>
</dbReference>
<keyword evidence="3" id="KW-0963">Cytoplasm</keyword>
<evidence type="ECO:0000256" key="5">
    <source>
        <dbReference type="ARBA" id="ARBA00022670"/>
    </source>
</evidence>
<evidence type="ECO:0000256" key="3">
    <source>
        <dbReference type="ARBA" id="ARBA00022490"/>
    </source>
</evidence>
<keyword evidence="9 15" id="KW-0482">Metalloprotease</keyword>
<gene>
    <name evidence="17" type="ORF">EWH70_02630</name>
</gene>
<keyword evidence="7 15" id="KW-0378">Hydrolase</keyword>
<sequence length="679" mass="75540">MSADNPLAARSELPYGLPPFDRITDEHFPPAFAAGIAEQEREVAEIAGNPEPPTFDNTIAALERSGELLGRVSSVFFNLTSSDTNPRLQAIQADIAPKLAAHSDAIHLDPRLYRRIAELYGRRDELDLDPESAWLLERYHVEFERAGAGLDAAAQARLREINEELSKLSTAFQENVLGELNDLSVVVSDRAELAGLSDDTIAAAAEGRGDDGGYLLKLVLPTVQPALSSLRDRGVRERLHTASTRRGSRGNEHDNSDLILRITRLRAERAALLGYPDHASYVIADETARTAEAARSLLDRLAPAAVANAVAEAQELQQEIDATGDVLALEAWDWPYYAERVRKARFDLDEAELRPYFELERVLRDGVFYAAERLYGVTFTERDDLPVYHPDVRVFEVFDADGTGLGLFLADFYTRDSKRGGAWMNNFVDQSGLLGFRPVVVNNLNIVRPPAGEPTLLTLDEVTTAFHEFGHALHGLFSDVRYPKFSGANVPRDFVEFPSQVNEMWMLWPEVLANYAKHHRTGEPLPQRLVDRLIESQQFGQGYATTEYLAAALLDQAWHSIGAQDEVTDVAAFEAAALEKAGVALPAVPPRYRSTYFAHIFSGGYSAGYYSYIWSEVLDADTVEWFRENGGLTRANGDRFRRELLARGGGVDSMVAYRTFRGRDPEIEPLLKRRGLDKA</sequence>
<dbReference type="GO" id="GO:0004180">
    <property type="term" value="F:carboxypeptidase activity"/>
    <property type="evidence" value="ECO:0007669"/>
    <property type="project" value="UniProtKB-KW"/>
</dbReference>
<dbReference type="FunFam" id="3.40.390.10:FF:000009">
    <property type="entry name" value="Oligopeptidase A"/>
    <property type="match status" value="1"/>
</dbReference>
<evidence type="ECO:0000256" key="6">
    <source>
        <dbReference type="ARBA" id="ARBA00022723"/>
    </source>
</evidence>
<name>A0A4Q7JFU5_9PSEU</name>
<evidence type="ECO:0000256" key="4">
    <source>
        <dbReference type="ARBA" id="ARBA00022645"/>
    </source>
</evidence>
<comment type="catalytic activity">
    <reaction evidence="10">
        <text>Hydrolysis of unblocked, C-terminal dipeptides from oligopeptides, with broad specificity. Does not hydrolyze bonds in which P1' is Pro, or both P1 and P1' are Gly.</text>
        <dbReference type="EC" id="3.4.15.5"/>
    </reaction>
</comment>
<dbReference type="PANTHER" id="PTHR43660:SF1">
    <property type="entry name" value="DIPEPTIDYL CARBOXYPEPTIDASE"/>
    <property type="match status" value="1"/>
</dbReference>
<dbReference type="Proteomes" id="UP000292003">
    <property type="component" value="Unassembled WGS sequence"/>
</dbReference>
<evidence type="ECO:0000256" key="2">
    <source>
        <dbReference type="ARBA" id="ARBA00006040"/>
    </source>
</evidence>
<keyword evidence="8 15" id="KW-0862">Zinc</keyword>
<dbReference type="FunFam" id="1.10.1370.40:FF:000001">
    <property type="entry name" value="Dipeptidyl carboxypeptidase II"/>
    <property type="match status" value="1"/>
</dbReference>
<dbReference type="GO" id="GO:0046872">
    <property type="term" value="F:metal ion binding"/>
    <property type="evidence" value="ECO:0007669"/>
    <property type="project" value="UniProtKB-UniRule"/>
</dbReference>
<keyword evidence="5 15" id="KW-0645">Protease</keyword>
<evidence type="ECO:0000313" key="18">
    <source>
        <dbReference type="Proteomes" id="UP000292003"/>
    </source>
</evidence>
<evidence type="ECO:0000256" key="10">
    <source>
        <dbReference type="ARBA" id="ARBA00052506"/>
    </source>
</evidence>
<keyword evidence="18" id="KW-1185">Reference proteome</keyword>
<keyword evidence="4" id="KW-0121">Carboxypeptidase</keyword>
<dbReference type="EC" id="3.4.15.5" evidence="12"/>
<comment type="function">
    <text evidence="11">Removes dipeptides from the C-termini of N-blocked tripeptides, tetrapeptides and larger peptides.</text>
</comment>